<dbReference type="AlphaFoldDB" id="A0A1H4D782"/>
<evidence type="ECO:0000313" key="1">
    <source>
        <dbReference type="EMBL" id="SEA68507.1"/>
    </source>
</evidence>
<name>A0A1H4D782_ALKAM</name>
<dbReference type="OrthoDB" id="5881728at2"/>
<organism evidence="1 2">
    <name type="scientific">Alkalimonas amylolytica</name>
    <dbReference type="NCBI Taxonomy" id="152573"/>
    <lineage>
        <taxon>Bacteria</taxon>
        <taxon>Pseudomonadati</taxon>
        <taxon>Pseudomonadota</taxon>
        <taxon>Gammaproteobacteria</taxon>
        <taxon>Alkalimonas</taxon>
    </lineage>
</organism>
<reference evidence="1 2" key="1">
    <citation type="submission" date="2016-10" db="EMBL/GenBank/DDBJ databases">
        <authorList>
            <person name="de Groot N.N."/>
        </authorList>
    </citation>
    <scope>NUCLEOTIDE SEQUENCE [LARGE SCALE GENOMIC DNA]</scope>
    <source>
        <strain evidence="1 2">CGMCC 1.3430</strain>
    </source>
</reference>
<evidence type="ECO:0000313" key="2">
    <source>
        <dbReference type="Proteomes" id="UP000198773"/>
    </source>
</evidence>
<accession>A0A1H4D782</accession>
<dbReference type="RefSeq" id="WP_091342843.1">
    <property type="nucleotide sequence ID" value="NZ_FNRM01000005.1"/>
</dbReference>
<dbReference type="Proteomes" id="UP000198773">
    <property type="component" value="Unassembled WGS sequence"/>
</dbReference>
<dbReference type="EMBL" id="FNRM01000005">
    <property type="protein sequence ID" value="SEA68507.1"/>
    <property type="molecule type" value="Genomic_DNA"/>
</dbReference>
<gene>
    <name evidence="1" type="ORF">SAMN04488051_105103</name>
</gene>
<proteinExistence type="predicted"/>
<protein>
    <submittedName>
        <fullName evidence="1">Uncharacterized protein</fullName>
    </submittedName>
</protein>
<keyword evidence="2" id="KW-1185">Reference proteome</keyword>
<sequence length="115" mass="12982">MAYQLAYDALAADLKHEGEFLPITVDGQSTYLFNCQSFAAEDRSLTERNYLDGEPDGVRSLVFDNADIANNNRCVFRSKLQGCTALYASEKFRLLCEKHNLGGLKFETDLLDIFE</sequence>